<feature type="region of interest" description="Disordered" evidence="1">
    <location>
        <begin position="310"/>
        <end position="345"/>
    </location>
</feature>
<evidence type="ECO:0000313" key="2">
    <source>
        <dbReference type="EMBL" id="MET4636582.1"/>
    </source>
</evidence>
<keyword evidence="3" id="KW-1185">Reference proteome</keyword>
<gene>
    <name evidence="2" type="ORF">ABIE08_004545</name>
</gene>
<feature type="compositionally biased region" description="Polar residues" evidence="1">
    <location>
        <begin position="319"/>
        <end position="332"/>
    </location>
</feature>
<dbReference type="Proteomes" id="UP001549321">
    <property type="component" value="Unassembled WGS sequence"/>
</dbReference>
<name>A0ABV2R5M6_9HYPH</name>
<evidence type="ECO:0000313" key="3">
    <source>
        <dbReference type="Proteomes" id="UP001549321"/>
    </source>
</evidence>
<reference evidence="2 3" key="1">
    <citation type="submission" date="2024-06" db="EMBL/GenBank/DDBJ databases">
        <title>Sorghum-associated microbial communities from plants grown in Nebraska, USA.</title>
        <authorList>
            <person name="Schachtman D."/>
        </authorList>
    </citation>
    <scope>NUCLEOTIDE SEQUENCE [LARGE SCALE GENOMIC DNA]</scope>
    <source>
        <strain evidence="2 3">3207</strain>
    </source>
</reference>
<dbReference type="RefSeq" id="WP_354554276.1">
    <property type="nucleotide sequence ID" value="NZ_JBEPSM010000005.1"/>
</dbReference>
<comment type="caution">
    <text evidence="2">The sequence shown here is derived from an EMBL/GenBank/DDBJ whole genome shotgun (WGS) entry which is preliminary data.</text>
</comment>
<organism evidence="2 3">
    <name type="scientific">Kaistia defluvii</name>
    <dbReference type="NCBI Taxonomy" id="410841"/>
    <lineage>
        <taxon>Bacteria</taxon>
        <taxon>Pseudomonadati</taxon>
        <taxon>Pseudomonadota</taxon>
        <taxon>Alphaproteobacteria</taxon>
        <taxon>Hyphomicrobiales</taxon>
        <taxon>Kaistiaceae</taxon>
        <taxon>Kaistia</taxon>
    </lineage>
</organism>
<evidence type="ECO:0000256" key="1">
    <source>
        <dbReference type="SAM" id="MobiDB-lite"/>
    </source>
</evidence>
<accession>A0ABV2R5M6</accession>
<sequence length="345" mass="38082">MADYSRFLFDAFSAPGEAVQEKRDYAAKMQQMAEGTRRYEESAARQMFNDQYNRERDAVKDKQWADEFTANRSYRDSMLGIQRGTAERLNRPNIETFYDDQGRETKGIYDPESPTGFRPVGGAKSPTGNIPNAYQPRPEGGLTFIPGGPADPEVVAQLAGVRGEARPGRPLPAMTIKDLGAKGQAVDDMGRLTEGFQDGYGGYKTSWAGDVSNSVGRNLGLGFGDQGDWWSDYQTRKNLIRNQLFGAALTAQEKGEFDKADINPGMTPAAIRKNLSRQQELATNAARKMATAYAQQGYSREAIEAALGMSLDDIGGGPSRNSRQQQTPSYQPQDIEAEMRRRGIM</sequence>
<proteinExistence type="predicted"/>
<protein>
    <recommendedName>
        <fullName evidence="4">Phage tail lysozyme domain-containing protein</fullName>
    </recommendedName>
</protein>
<evidence type="ECO:0008006" key="4">
    <source>
        <dbReference type="Google" id="ProtNLM"/>
    </source>
</evidence>
<dbReference type="EMBL" id="JBEPSM010000005">
    <property type="protein sequence ID" value="MET4636582.1"/>
    <property type="molecule type" value="Genomic_DNA"/>
</dbReference>